<feature type="signal peptide" evidence="5">
    <location>
        <begin position="1"/>
        <end position="23"/>
    </location>
</feature>
<dbReference type="PANTHER" id="PTHR34997:SF1">
    <property type="entry name" value="PEPTIDOGLYCAN-BINDING LYSIN DOMAIN"/>
    <property type="match status" value="1"/>
</dbReference>
<dbReference type="Gene3D" id="3.10.350.10">
    <property type="entry name" value="LysM domain"/>
    <property type="match status" value="2"/>
</dbReference>
<feature type="chain" id="PRO_5042884425" evidence="5">
    <location>
        <begin position="24"/>
        <end position="349"/>
    </location>
</feature>
<keyword evidence="4" id="KW-1015">Disulfide bond</keyword>
<dbReference type="Gene3D" id="3.30.60.10">
    <property type="entry name" value="Endochitinase-like"/>
    <property type="match status" value="1"/>
</dbReference>
<proteinExistence type="inferred from homology"/>
<evidence type="ECO:0000256" key="5">
    <source>
        <dbReference type="SAM" id="SignalP"/>
    </source>
</evidence>
<dbReference type="Pfam" id="PF01476">
    <property type="entry name" value="LysM"/>
    <property type="match status" value="2"/>
</dbReference>
<feature type="disulfide bond" evidence="4">
    <location>
        <begin position="117"/>
        <end position="131"/>
    </location>
</feature>
<evidence type="ECO:0000259" key="6">
    <source>
        <dbReference type="PROSITE" id="PS50941"/>
    </source>
</evidence>
<evidence type="ECO:0000259" key="7">
    <source>
        <dbReference type="PROSITE" id="PS51782"/>
    </source>
</evidence>
<dbReference type="InterPro" id="IPR018392">
    <property type="entry name" value="LysM"/>
</dbReference>
<dbReference type="PROSITE" id="PS50941">
    <property type="entry name" value="CHIT_BIND_I_2"/>
    <property type="match status" value="1"/>
</dbReference>
<dbReference type="SMART" id="SM00257">
    <property type="entry name" value="LysM"/>
    <property type="match status" value="2"/>
</dbReference>
<feature type="disulfide bond" evidence="4">
    <location>
        <begin position="103"/>
        <end position="118"/>
    </location>
</feature>
<protein>
    <submittedName>
        <fullName evidence="8">Carbohydrate-binding module family 18 protein</fullName>
    </submittedName>
</protein>
<comment type="similarity">
    <text evidence="3">Belongs to the secreted LysM effector family.</text>
</comment>
<feature type="domain" description="Chitin-binding type-1" evidence="6">
    <location>
        <begin position="100"/>
        <end position="144"/>
    </location>
</feature>
<dbReference type="InterPro" id="IPR036861">
    <property type="entry name" value="Endochitinase-like_sf"/>
</dbReference>
<keyword evidence="9" id="KW-1185">Reference proteome</keyword>
<evidence type="ECO:0000313" key="8">
    <source>
        <dbReference type="EMBL" id="KAK3899660.1"/>
    </source>
</evidence>
<gene>
    <name evidence="8" type="ORF">C8A05DRAFT_17937</name>
</gene>
<keyword evidence="2" id="KW-0843">Virulence</keyword>
<sequence length="349" mass="35174">MTLSTLAKGVLLLALGFTHQAAAACTKSITAKQGDTCATLSSQAGITVTQFLRSNPAVTSCSTLVVGGSYCIEGTADSAPVSSAAPPASTGPSGLKVSSDGACGNGVTCLGSSFGDCCSAHGFCGGSADYCGDGCQAGFGACGGGAVGTTNPPAGSVTVTVTNTVGITRTSVVYQTSTRTEVTTQTRTAATATLTQTVVTLTSISTSVRTSVTSRTVVVTSLEVDTITSIVTSTRVVTSAAGCTQATKTTGIIYTTTQVSGGRPTPTLPGTPSNCRYYDLIQGNDNCRSIANRNGLTLLDFYSLNPSVSGTVLSLGILCTPDLIELLLSGLCQINCDALWEGYYVCVGR</sequence>
<dbReference type="PROSITE" id="PS51782">
    <property type="entry name" value="LYSM"/>
    <property type="match status" value="1"/>
</dbReference>
<feature type="domain" description="LysM" evidence="7">
    <location>
        <begin position="27"/>
        <end position="72"/>
    </location>
</feature>
<dbReference type="PANTHER" id="PTHR34997">
    <property type="entry name" value="AM15"/>
    <property type="match status" value="1"/>
</dbReference>
<evidence type="ECO:0000313" key="9">
    <source>
        <dbReference type="Proteomes" id="UP001303889"/>
    </source>
</evidence>
<comment type="caution">
    <text evidence="4">Lacks conserved residue(s) required for the propagation of feature annotation.</text>
</comment>
<dbReference type="Proteomes" id="UP001303889">
    <property type="component" value="Unassembled WGS sequence"/>
</dbReference>
<name>A0AAN6RQW8_9PEZI</name>
<dbReference type="EMBL" id="MU855756">
    <property type="protein sequence ID" value="KAK3899660.1"/>
    <property type="molecule type" value="Genomic_DNA"/>
</dbReference>
<dbReference type="CDD" id="cd11618">
    <property type="entry name" value="ChtBD1_1"/>
    <property type="match status" value="1"/>
</dbReference>
<organism evidence="8 9">
    <name type="scientific">Staphylotrichum tortipilum</name>
    <dbReference type="NCBI Taxonomy" id="2831512"/>
    <lineage>
        <taxon>Eukaryota</taxon>
        <taxon>Fungi</taxon>
        <taxon>Dikarya</taxon>
        <taxon>Ascomycota</taxon>
        <taxon>Pezizomycotina</taxon>
        <taxon>Sordariomycetes</taxon>
        <taxon>Sordariomycetidae</taxon>
        <taxon>Sordariales</taxon>
        <taxon>Chaetomiaceae</taxon>
        <taxon>Staphylotrichum</taxon>
    </lineage>
</organism>
<dbReference type="InterPro" id="IPR036779">
    <property type="entry name" value="LysM_dom_sf"/>
</dbReference>
<keyword evidence="5" id="KW-0732">Signal</keyword>
<accession>A0AAN6RQW8</accession>
<dbReference type="SUPFAM" id="SSF57016">
    <property type="entry name" value="Plant lectins/antimicrobial peptides"/>
    <property type="match status" value="1"/>
</dbReference>
<dbReference type="InterPro" id="IPR052210">
    <property type="entry name" value="LysM1-like"/>
</dbReference>
<dbReference type="GO" id="GO:0008061">
    <property type="term" value="F:chitin binding"/>
    <property type="evidence" value="ECO:0007669"/>
    <property type="project" value="UniProtKB-UniRule"/>
</dbReference>
<keyword evidence="1 4" id="KW-0147">Chitin-binding</keyword>
<dbReference type="AlphaFoldDB" id="A0AAN6RQW8"/>
<evidence type="ECO:0000256" key="1">
    <source>
        <dbReference type="ARBA" id="ARBA00022669"/>
    </source>
</evidence>
<evidence type="ECO:0000256" key="4">
    <source>
        <dbReference type="PROSITE-ProRule" id="PRU00261"/>
    </source>
</evidence>
<dbReference type="SUPFAM" id="SSF54106">
    <property type="entry name" value="LysM domain"/>
    <property type="match status" value="1"/>
</dbReference>
<reference evidence="8" key="2">
    <citation type="submission" date="2023-05" db="EMBL/GenBank/DDBJ databases">
        <authorList>
            <consortium name="Lawrence Berkeley National Laboratory"/>
            <person name="Steindorff A."/>
            <person name="Hensen N."/>
            <person name="Bonometti L."/>
            <person name="Westerberg I."/>
            <person name="Brannstrom I.O."/>
            <person name="Guillou S."/>
            <person name="Cros-Aarteil S."/>
            <person name="Calhoun S."/>
            <person name="Haridas S."/>
            <person name="Kuo A."/>
            <person name="Mondo S."/>
            <person name="Pangilinan J."/>
            <person name="Riley R."/>
            <person name="Labutti K."/>
            <person name="Andreopoulos B."/>
            <person name="Lipzen A."/>
            <person name="Chen C."/>
            <person name="Yanf M."/>
            <person name="Daum C."/>
            <person name="Ng V."/>
            <person name="Clum A."/>
            <person name="Ohm R."/>
            <person name="Martin F."/>
            <person name="Silar P."/>
            <person name="Natvig D."/>
            <person name="Lalanne C."/>
            <person name="Gautier V."/>
            <person name="Ament-Velasquez S.L."/>
            <person name="Kruys A."/>
            <person name="Hutchinson M.I."/>
            <person name="Powell A.J."/>
            <person name="Barry K."/>
            <person name="Miller A.N."/>
            <person name="Grigoriev I.V."/>
            <person name="Debuchy R."/>
            <person name="Gladieux P."/>
            <person name="Thoren M.H."/>
            <person name="Johannesson H."/>
        </authorList>
    </citation>
    <scope>NUCLEOTIDE SEQUENCE</scope>
    <source>
        <strain evidence="8">CBS 103.79</strain>
    </source>
</reference>
<dbReference type="CDD" id="cd00118">
    <property type="entry name" value="LysM"/>
    <property type="match status" value="1"/>
</dbReference>
<dbReference type="InterPro" id="IPR001002">
    <property type="entry name" value="Chitin-bd_1"/>
</dbReference>
<evidence type="ECO:0000256" key="3">
    <source>
        <dbReference type="ARBA" id="ARBA00044955"/>
    </source>
</evidence>
<comment type="caution">
    <text evidence="8">The sequence shown here is derived from an EMBL/GenBank/DDBJ whole genome shotgun (WGS) entry which is preliminary data.</text>
</comment>
<reference evidence="8" key="1">
    <citation type="journal article" date="2023" name="Mol. Phylogenet. Evol.">
        <title>Genome-scale phylogeny and comparative genomics of the fungal order Sordariales.</title>
        <authorList>
            <person name="Hensen N."/>
            <person name="Bonometti L."/>
            <person name="Westerberg I."/>
            <person name="Brannstrom I.O."/>
            <person name="Guillou S."/>
            <person name="Cros-Aarteil S."/>
            <person name="Calhoun S."/>
            <person name="Haridas S."/>
            <person name="Kuo A."/>
            <person name="Mondo S."/>
            <person name="Pangilinan J."/>
            <person name="Riley R."/>
            <person name="LaButti K."/>
            <person name="Andreopoulos B."/>
            <person name="Lipzen A."/>
            <person name="Chen C."/>
            <person name="Yan M."/>
            <person name="Daum C."/>
            <person name="Ng V."/>
            <person name="Clum A."/>
            <person name="Steindorff A."/>
            <person name="Ohm R.A."/>
            <person name="Martin F."/>
            <person name="Silar P."/>
            <person name="Natvig D.O."/>
            <person name="Lalanne C."/>
            <person name="Gautier V."/>
            <person name="Ament-Velasquez S.L."/>
            <person name="Kruys A."/>
            <person name="Hutchinson M.I."/>
            <person name="Powell A.J."/>
            <person name="Barry K."/>
            <person name="Miller A.N."/>
            <person name="Grigoriev I.V."/>
            <person name="Debuchy R."/>
            <person name="Gladieux P."/>
            <person name="Hiltunen Thoren M."/>
            <person name="Johannesson H."/>
        </authorList>
    </citation>
    <scope>NUCLEOTIDE SEQUENCE</scope>
    <source>
        <strain evidence="8">CBS 103.79</strain>
    </source>
</reference>
<evidence type="ECO:0000256" key="2">
    <source>
        <dbReference type="ARBA" id="ARBA00023026"/>
    </source>
</evidence>